<dbReference type="GO" id="GO:0005524">
    <property type="term" value="F:ATP binding"/>
    <property type="evidence" value="ECO:0007669"/>
    <property type="project" value="UniProtKB-KW"/>
</dbReference>
<evidence type="ECO:0000256" key="2">
    <source>
        <dbReference type="ARBA" id="ARBA00022692"/>
    </source>
</evidence>
<keyword evidence="6 8" id="KW-0472">Membrane</keyword>
<evidence type="ECO:0000256" key="4">
    <source>
        <dbReference type="ARBA" id="ARBA00022840"/>
    </source>
</evidence>
<dbReference type="Pfam" id="PF00664">
    <property type="entry name" value="ABC_membrane"/>
    <property type="match status" value="1"/>
</dbReference>
<dbReference type="PANTHER" id="PTHR43394">
    <property type="entry name" value="ATP-DEPENDENT PERMEASE MDL1, MITOCHONDRIAL"/>
    <property type="match status" value="1"/>
</dbReference>
<feature type="transmembrane region" description="Helical" evidence="8">
    <location>
        <begin position="244"/>
        <end position="264"/>
    </location>
</feature>
<feature type="transmembrane region" description="Helical" evidence="8">
    <location>
        <begin position="161"/>
        <end position="179"/>
    </location>
</feature>
<feature type="domain" description="ABC transmembrane type-1" evidence="10">
    <location>
        <begin position="23"/>
        <end position="304"/>
    </location>
</feature>
<dbReference type="SUPFAM" id="SSF52540">
    <property type="entry name" value="P-loop containing nucleoside triphosphate hydrolases"/>
    <property type="match status" value="1"/>
</dbReference>
<dbReference type="InterPro" id="IPR027417">
    <property type="entry name" value="P-loop_NTPase"/>
</dbReference>
<gene>
    <name evidence="11" type="ORF">ACFOZ8_22865</name>
</gene>
<dbReference type="InterPro" id="IPR039421">
    <property type="entry name" value="Type_1_exporter"/>
</dbReference>
<proteinExistence type="predicted"/>
<dbReference type="InterPro" id="IPR003593">
    <property type="entry name" value="AAA+_ATPase"/>
</dbReference>
<dbReference type="InterPro" id="IPR036640">
    <property type="entry name" value="ABC1_TM_sf"/>
</dbReference>
<evidence type="ECO:0000256" key="8">
    <source>
        <dbReference type="SAM" id="Phobius"/>
    </source>
</evidence>
<dbReference type="Gene3D" id="3.40.50.300">
    <property type="entry name" value="P-loop containing nucleotide triphosphate hydrolases"/>
    <property type="match status" value="1"/>
</dbReference>
<dbReference type="PROSITE" id="PS50929">
    <property type="entry name" value="ABC_TM1F"/>
    <property type="match status" value="1"/>
</dbReference>
<evidence type="ECO:0000256" key="1">
    <source>
        <dbReference type="ARBA" id="ARBA00004651"/>
    </source>
</evidence>
<evidence type="ECO:0000259" key="10">
    <source>
        <dbReference type="PROSITE" id="PS50929"/>
    </source>
</evidence>
<reference evidence="12" key="1">
    <citation type="journal article" date="2019" name="Int. J. Syst. Evol. Microbiol.">
        <title>The Global Catalogue of Microorganisms (GCM) 10K type strain sequencing project: providing services to taxonomists for standard genome sequencing and annotation.</title>
        <authorList>
            <consortium name="The Broad Institute Genomics Platform"/>
            <consortium name="The Broad Institute Genome Sequencing Center for Infectious Disease"/>
            <person name="Wu L."/>
            <person name="Ma J."/>
        </authorList>
    </citation>
    <scope>NUCLEOTIDE SEQUENCE [LARGE SCALE GENOMIC DNA]</scope>
    <source>
        <strain evidence="12">IBRC-M 10987</strain>
    </source>
</reference>
<feature type="compositionally biased region" description="Low complexity" evidence="7">
    <location>
        <begin position="323"/>
        <end position="337"/>
    </location>
</feature>
<dbReference type="InterPro" id="IPR017871">
    <property type="entry name" value="ABC_transporter-like_CS"/>
</dbReference>
<dbReference type="PANTHER" id="PTHR43394:SF1">
    <property type="entry name" value="ATP-BINDING CASSETTE SUB-FAMILY B MEMBER 10, MITOCHONDRIAL"/>
    <property type="match status" value="1"/>
</dbReference>
<dbReference type="Pfam" id="PF00005">
    <property type="entry name" value="ABC_tran"/>
    <property type="match status" value="1"/>
</dbReference>
<evidence type="ECO:0000256" key="7">
    <source>
        <dbReference type="SAM" id="MobiDB-lite"/>
    </source>
</evidence>
<comment type="subcellular location">
    <subcellularLocation>
        <location evidence="1">Cell membrane</location>
        <topology evidence="1">Multi-pass membrane protein</topology>
    </subcellularLocation>
</comment>
<feature type="transmembrane region" description="Helical" evidence="8">
    <location>
        <begin position="132"/>
        <end position="155"/>
    </location>
</feature>
<evidence type="ECO:0000259" key="9">
    <source>
        <dbReference type="PROSITE" id="PS50893"/>
    </source>
</evidence>
<dbReference type="PROSITE" id="PS00211">
    <property type="entry name" value="ABC_TRANSPORTER_1"/>
    <property type="match status" value="1"/>
</dbReference>
<dbReference type="EMBL" id="JBHSAM010000033">
    <property type="protein sequence ID" value="MFC4102464.1"/>
    <property type="molecule type" value="Genomic_DNA"/>
</dbReference>
<keyword evidence="12" id="KW-1185">Reference proteome</keyword>
<dbReference type="InterPro" id="IPR011527">
    <property type="entry name" value="ABC1_TM_dom"/>
</dbReference>
<dbReference type="PROSITE" id="PS50893">
    <property type="entry name" value="ABC_TRANSPORTER_2"/>
    <property type="match status" value="1"/>
</dbReference>
<feature type="domain" description="ABC transporter" evidence="9">
    <location>
        <begin position="343"/>
        <end position="576"/>
    </location>
</feature>
<keyword evidence="3" id="KW-0547">Nucleotide-binding</keyword>
<dbReference type="SMART" id="SM00382">
    <property type="entry name" value="AAA"/>
    <property type="match status" value="1"/>
</dbReference>
<sequence>MKSIRMYVRLIRYIRPRWRMTGLGFLLTLICLVLNLCQPYLISQFIDRVLIGRNTELVVPILGASIGFAAVAAVCTVIGFTIFRFLEARHTLDMRTTILRHIRRIPLPEIEKHGPGKYMALMGMDTTTTARFINVIAVELISLWLQMLVALAFIFTIDWRLGLMAVAGIPIVMSIPRLYRKPIRAAVGGLRSHNEHIGSYLYESIQGSREIRAYGLEGWEEERNDAMYKDLVKVSIREGMFRQLSGQTGSLAVALATVLIYGFGSGQVMSGSFSVGLLVASVQYIQSVLNPIQGMNYLISDLIGSEVAMGRIESFLSTPAEQSDAGGSANGSAPPASERASNLTCRDLVVAYEGTTILRNVDADIREGQMAAFVGRSGSGKSTFFKAVQGFMPVQSGMLRIGGLPIREWPRSALSRSISFVSQETFLFRGTLYENVALGKLDASEEEVYRALREVGLQSFVDALPAGIHTQLDNQGFRLSGGQRQRMAIARAIMKQPDLLILDEPTSSLDRHTEQQVLDTIHRVMRGKTTLISTHRMETIRAADVIYVMEHGGIVDSGTHDELMSRCGLYIDLVKREELQERVERTGDERLEAM</sequence>
<evidence type="ECO:0000256" key="6">
    <source>
        <dbReference type="ARBA" id="ARBA00023136"/>
    </source>
</evidence>
<comment type="caution">
    <text evidence="11">The sequence shown here is derived from an EMBL/GenBank/DDBJ whole genome shotgun (WGS) entry which is preliminary data.</text>
</comment>
<feature type="transmembrane region" description="Helical" evidence="8">
    <location>
        <begin position="63"/>
        <end position="86"/>
    </location>
</feature>
<evidence type="ECO:0000313" key="11">
    <source>
        <dbReference type="EMBL" id="MFC4102464.1"/>
    </source>
</evidence>
<dbReference type="SUPFAM" id="SSF90123">
    <property type="entry name" value="ABC transporter transmembrane region"/>
    <property type="match status" value="1"/>
</dbReference>
<keyword evidence="4 11" id="KW-0067">ATP-binding</keyword>
<accession>A0ABV8K926</accession>
<dbReference type="InterPro" id="IPR003439">
    <property type="entry name" value="ABC_transporter-like_ATP-bd"/>
</dbReference>
<evidence type="ECO:0000313" key="12">
    <source>
        <dbReference type="Proteomes" id="UP001595715"/>
    </source>
</evidence>
<dbReference type="CDD" id="cd07346">
    <property type="entry name" value="ABC_6TM_exporters"/>
    <property type="match status" value="1"/>
</dbReference>
<dbReference type="Proteomes" id="UP001595715">
    <property type="component" value="Unassembled WGS sequence"/>
</dbReference>
<keyword evidence="2 8" id="KW-0812">Transmembrane</keyword>
<name>A0ABV8K926_9BACL</name>
<feature type="region of interest" description="Disordered" evidence="7">
    <location>
        <begin position="319"/>
        <end position="339"/>
    </location>
</feature>
<dbReference type="RefSeq" id="WP_377721081.1">
    <property type="nucleotide sequence ID" value="NZ_JBHSAM010000033.1"/>
</dbReference>
<evidence type="ECO:0000256" key="5">
    <source>
        <dbReference type="ARBA" id="ARBA00022989"/>
    </source>
</evidence>
<evidence type="ECO:0000256" key="3">
    <source>
        <dbReference type="ARBA" id="ARBA00022741"/>
    </source>
</evidence>
<organism evidence="11 12">
    <name type="scientific">Paenibacillus xanthanilyticus</name>
    <dbReference type="NCBI Taxonomy" id="1783531"/>
    <lineage>
        <taxon>Bacteria</taxon>
        <taxon>Bacillati</taxon>
        <taxon>Bacillota</taxon>
        <taxon>Bacilli</taxon>
        <taxon>Bacillales</taxon>
        <taxon>Paenibacillaceae</taxon>
        <taxon>Paenibacillus</taxon>
    </lineage>
</organism>
<dbReference type="Gene3D" id="1.20.1560.10">
    <property type="entry name" value="ABC transporter type 1, transmembrane domain"/>
    <property type="match status" value="1"/>
</dbReference>
<protein>
    <submittedName>
        <fullName evidence="11">ABC transporter ATP-binding protein</fullName>
    </submittedName>
</protein>
<keyword evidence="5 8" id="KW-1133">Transmembrane helix</keyword>